<keyword evidence="1" id="KW-0560">Oxidoreductase</keyword>
<evidence type="ECO:0000259" key="3">
    <source>
        <dbReference type="Pfam" id="PF00296"/>
    </source>
</evidence>
<evidence type="ECO:0000256" key="2">
    <source>
        <dbReference type="ARBA" id="ARBA00023033"/>
    </source>
</evidence>
<feature type="domain" description="Luciferase-like" evidence="3">
    <location>
        <begin position="3"/>
        <end position="169"/>
    </location>
</feature>
<name>A0ABP3ND19_9PSEU</name>
<dbReference type="InterPro" id="IPR011251">
    <property type="entry name" value="Luciferase-like_dom"/>
</dbReference>
<reference evidence="5" key="1">
    <citation type="journal article" date="2019" name="Int. J. Syst. Evol. Microbiol.">
        <title>The Global Catalogue of Microorganisms (GCM) 10K type strain sequencing project: providing services to taxonomists for standard genome sequencing and annotation.</title>
        <authorList>
            <consortium name="The Broad Institute Genomics Platform"/>
            <consortium name="The Broad Institute Genome Sequencing Center for Infectious Disease"/>
            <person name="Wu L."/>
            <person name="Ma J."/>
        </authorList>
    </citation>
    <scope>NUCLEOTIDE SEQUENCE [LARGE SCALE GENOMIC DNA]</scope>
    <source>
        <strain evidence="5">JCM 10664</strain>
    </source>
</reference>
<evidence type="ECO:0000313" key="4">
    <source>
        <dbReference type="EMBL" id="GAA0539058.1"/>
    </source>
</evidence>
<gene>
    <name evidence="4" type="ORF">GCM10009545_47150</name>
</gene>
<accession>A0ABP3ND19</accession>
<dbReference type="RefSeq" id="WP_346074258.1">
    <property type="nucleotide sequence ID" value="NZ_BAAAHC010000024.1"/>
</dbReference>
<dbReference type="PANTHER" id="PTHR30137">
    <property type="entry name" value="LUCIFERASE-LIKE MONOOXYGENASE"/>
    <property type="match status" value="1"/>
</dbReference>
<sequence>MALLDAALRQGRAKGGGDRYRFDEVPVIPTPVPSRAPFVLAVASPDSARLAARHGLPVLLSPVTDLPTKRAVLDAHAETAAEHGHQLDPRDNIDSSYFATAEDTATARDLLTEGITELTLRAAQEGTPLLERPKPTPAQARDEAAQLADCHIAGDVRECRRLLAQRREALGIGRILLMPEGAGSREAALRTIRAAGEVFALF</sequence>
<evidence type="ECO:0000313" key="5">
    <source>
        <dbReference type="Proteomes" id="UP001500220"/>
    </source>
</evidence>
<keyword evidence="5" id="KW-1185">Reference proteome</keyword>
<dbReference type="InterPro" id="IPR050766">
    <property type="entry name" value="Bact_Lucif_Oxidored"/>
</dbReference>
<evidence type="ECO:0000256" key="1">
    <source>
        <dbReference type="ARBA" id="ARBA00023002"/>
    </source>
</evidence>
<protein>
    <recommendedName>
        <fullName evidence="3">Luciferase-like domain-containing protein</fullName>
    </recommendedName>
</protein>
<dbReference type="Gene3D" id="3.20.20.30">
    <property type="entry name" value="Luciferase-like domain"/>
    <property type="match status" value="1"/>
</dbReference>
<organism evidence="4 5">
    <name type="scientific">Saccharopolyspora thermophila</name>
    <dbReference type="NCBI Taxonomy" id="89367"/>
    <lineage>
        <taxon>Bacteria</taxon>
        <taxon>Bacillati</taxon>
        <taxon>Actinomycetota</taxon>
        <taxon>Actinomycetes</taxon>
        <taxon>Pseudonocardiales</taxon>
        <taxon>Pseudonocardiaceae</taxon>
        <taxon>Saccharopolyspora</taxon>
    </lineage>
</organism>
<dbReference type="InterPro" id="IPR036661">
    <property type="entry name" value="Luciferase-like_sf"/>
</dbReference>
<dbReference type="SUPFAM" id="SSF51679">
    <property type="entry name" value="Bacterial luciferase-like"/>
    <property type="match status" value="1"/>
</dbReference>
<dbReference type="CDD" id="cd00347">
    <property type="entry name" value="Flavin_utilizing_monoxygenases"/>
    <property type="match status" value="1"/>
</dbReference>
<dbReference type="Proteomes" id="UP001500220">
    <property type="component" value="Unassembled WGS sequence"/>
</dbReference>
<proteinExistence type="predicted"/>
<dbReference type="PANTHER" id="PTHR30137:SF8">
    <property type="entry name" value="BLR5498 PROTEIN"/>
    <property type="match status" value="1"/>
</dbReference>
<dbReference type="EMBL" id="BAAAHC010000024">
    <property type="protein sequence ID" value="GAA0539058.1"/>
    <property type="molecule type" value="Genomic_DNA"/>
</dbReference>
<dbReference type="Pfam" id="PF00296">
    <property type="entry name" value="Bac_luciferase"/>
    <property type="match status" value="1"/>
</dbReference>
<comment type="caution">
    <text evidence="4">The sequence shown here is derived from an EMBL/GenBank/DDBJ whole genome shotgun (WGS) entry which is preliminary data.</text>
</comment>
<keyword evidence="2" id="KW-0503">Monooxygenase</keyword>